<dbReference type="GO" id="GO:0016020">
    <property type="term" value="C:membrane"/>
    <property type="evidence" value="ECO:0007669"/>
    <property type="project" value="InterPro"/>
</dbReference>
<comment type="caution">
    <text evidence="15">The sequence shown here is derived from an EMBL/GenBank/DDBJ whole genome shotgun (WGS) entry which is preliminary data.</text>
</comment>
<evidence type="ECO:0000256" key="6">
    <source>
        <dbReference type="ARBA" id="ARBA00022777"/>
    </source>
</evidence>
<evidence type="ECO:0000256" key="3">
    <source>
        <dbReference type="ARBA" id="ARBA00022553"/>
    </source>
</evidence>
<dbReference type="Gene3D" id="1.20.5.1930">
    <property type="match status" value="1"/>
</dbReference>
<feature type="domain" description="Histidine kinase/HSP90-like ATPase" evidence="11">
    <location>
        <begin position="297"/>
        <end position="397"/>
    </location>
</feature>
<feature type="domain" description="DUF7134" evidence="13">
    <location>
        <begin position="5"/>
        <end position="155"/>
    </location>
</feature>
<keyword evidence="8" id="KW-0902">Two-component regulatory system</keyword>
<evidence type="ECO:0000313" key="15">
    <source>
        <dbReference type="EMBL" id="TNC49261.1"/>
    </source>
</evidence>
<dbReference type="GO" id="GO:0000155">
    <property type="term" value="F:phosphorelay sensor kinase activity"/>
    <property type="evidence" value="ECO:0007669"/>
    <property type="project" value="InterPro"/>
</dbReference>
<proteinExistence type="predicted"/>
<keyword evidence="10" id="KW-0812">Transmembrane</keyword>
<dbReference type="AlphaFoldDB" id="A0A5C4MTQ0"/>
<keyword evidence="10" id="KW-0472">Membrane</keyword>
<keyword evidence="4" id="KW-0808">Transferase</keyword>
<evidence type="ECO:0000256" key="4">
    <source>
        <dbReference type="ARBA" id="ARBA00022679"/>
    </source>
</evidence>
<evidence type="ECO:0000313" key="16">
    <source>
        <dbReference type="Proteomes" id="UP000306740"/>
    </source>
</evidence>
<keyword evidence="7" id="KW-0067">ATP-binding</keyword>
<gene>
    <name evidence="15" type="ORF">FHE65_05950</name>
    <name evidence="14" type="ORF">FHE65_22705</name>
</gene>
<evidence type="ECO:0000259" key="12">
    <source>
        <dbReference type="Pfam" id="PF07730"/>
    </source>
</evidence>
<feature type="region of interest" description="Disordered" evidence="9">
    <location>
        <begin position="334"/>
        <end position="361"/>
    </location>
</feature>
<evidence type="ECO:0000256" key="2">
    <source>
        <dbReference type="ARBA" id="ARBA00012438"/>
    </source>
</evidence>
<dbReference type="Pfam" id="PF02518">
    <property type="entry name" value="HATPase_c"/>
    <property type="match status" value="1"/>
</dbReference>
<dbReference type="InterPro" id="IPR036890">
    <property type="entry name" value="HATPase_C_sf"/>
</dbReference>
<dbReference type="CDD" id="cd16917">
    <property type="entry name" value="HATPase_UhpB-NarQ-NarX-like"/>
    <property type="match status" value="1"/>
</dbReference>
<evidence type="ECO:0000256" key="1">
    <source>
        <dbReference type="ARBA" id="ARBA00000085"/>
    </source>
</evidence>
<organism evidence="15 16">
    <name type="scientific">Mumia zhuanghuii</name>
    <dbReference type="NCBI Taxonomy" id="2585211"/>
    <lineage>
        <taxon>Bacteria</taxon>
        <taxon>Bacillati</taxon>
        <taxon>Actinomycetota</taxon>
        <taxon>Actinomycetes</taxon>
        <taxon>Propionibacteriales</taxon>
        <taxon>Nocardioidaceae</taxon>
        <taxon>Mumia</taxon>
    </lineage>
</organism>
<dbReference type="PANTHER" id="PTHR24421">
    <property type="entry name" value="NITRATE/NITRITE SENSOR PROTEIN NARX-RELATED"/>
    <property type="match status" value="1"/>
</dbReference>
<dbReference type="GO" id="GO:0046983">
    <property type="term" value="F:protein dimerization activity"/>
    <property type="evidence" value="ECO:0007669"/>
    <property type="project" value="InterPro"/>
</dbReference>
<sequence length="401" mass="42764">MRTMVAWARAHPGWVDGVLTGMLVFPLVPFVLFDGTARIDAAYQILIFLPLAWRRTAPVASFAAVSLFMAGQLFLNDLPLYADVALLLSMYAISAYGPTWARRAALGVGLLAALTATADWYGNALTRPGLAAMVAMLFSVVLAPWALGAYLRTRREYVSGLVDRARQLERDAAQQATIAAAAERARIAREMHDVVAHSLSVIVVQADGALYAARTRPEVAVETLQTISRTSRGSLAEMRRLLGLLRGDEERADVERAPMPTAADVGSLVEQVRGSGLDVRAELVGDPRTVDAAAGLTVYRVVQEALTNTLKHAAPGVRARVRLEVGPDHVLVRVEDDGGATPSAGPAGERSGEPLPRGGGGHGIVGIRERIALHDGTVDAGPLLGGGFRVEARIPYEKESM</sequence>
<protein>
    <recommendedName>
        <fullName evidence="2">histidine kinase</fullName>
        <ecNumber evidence="2">2.7.13.3</ecNumber>
    </recommendedName>
</protein>
<dbReference type="EMBL" id="VDFR01000107">
    <property type="protein sequence ID" value="TNC40995.1"/>
    <property type="molecule type" value="Genomic_DNA"/>
</dbReference>
<keyword evidence="6 15" id="KW-0418">Kinase</keyword>
<evidence type="ECO:0000256" key="8">
    <source>
        <dbReference type="ARBA" id="ARBA00023012"/>
    </source>
</evidence>
<feature type="transmembrane region" description="Helical" evidence="10">
    <location>
        <begin position="128"/>
        <end position="151"/>
    </location>
</feature>
<dbReference type="GO" id="GO:0005524">
    <property type="term" value="F:ATP binding"/>
    <property type="evidence" value="ECO:0007669"/>
    <property type="project" value="UniProtKB-KW"/>
</dbReference>
<dbReference type="Proteomes" id="UP000306740">
    <property type="component" value="Unassembled WGS sequence"/>
</dbReference>
<evidence type="ECO:0000313" key="14">
    <source>
        <dbReference type="EMBL" id="TNC40995.1"/>
    </source>
</evidence>
<feature type="transmembrane region" description="Helical" evidence="10">
    <location>
        <begin position="80"/>
        <end position="97"/>
    </location>
</feature>
<keyword evidence="5" id="KW-0547">Nucleotide-binding</keyword>
<feature type="transmembrane region" description="Helical" evidence="10">
    <location>
        <begin position="104"/>
        <end position="122"/>
    </location>
</feature>
<dbReference type="InterPro" id="IPR011712">
    <property type="entry name" value="Sig_transdc_His_kin_sub3_dim/P"/>
</dbReference>
<evidence type="ECO:0000256" key="9">
    <source>
        <dbReference type="SAM" id="MobiDB-lite"/>
    </source>
</evidence>
<dbReference type="SUPFAM" id="SSF55874">
    <property type="entry name" value="ATPase domain of HSP90 chaperone/DNA topoisomerase II/histidine kinase"/>
    <property type="match status" value="1"/>
</dbReference>
<accession>A0A5C4MTQ0</accession>
<dbReference type="EC" id="2.7.13.3" evidence="2"/>
<dbReference type="Pfam" id="PF07730">
    <property type="entry name" value="HisKA_3"/>
    <property type="match status" value="1"/>
</dbReference>
<keyword evidence="3" id="KW-0597">Phosphoprotein</keyword>
<evidence type="ECO:0000256" key="7">
    <source>
        <dbReference type="ARBA" id="ARBA00022840"/>
    </source>
</evidence>
<dbReference type="EMBL" id="VDFR01000027">
    <property type="protein sequence ID" value="TNC49261.1"/>
    <property type="molecule type" value="Genomic_DNA"/>
</dbReference>
<dbReference type="Gene3D" id="3.30.565.10">
    <property type="entry name" value="Histidine kinase-like ATPase, C-terminal domain"/>
    <property type="match status" value="1"/>
</dbReference>
<evidence type="ECO:0000259" key="13">
    <source>
        <dbReference type="Pfam" id="PF23539"/>
    </source>
</evidence>
<dbReference type="InterPro" id="IPR055558">
    <property type="entry name" value="DUF7134"/>
</dbReference>
<evidence type="ECO:0000256" key="5">
    <source>
        <dbReference type="ARBA" id="ARBA00022741"/>
    </source>
</evidence>
<dbReference type="PANTHER" id="PTHR24421:SF10">
    <property type="entry name" value="NITRATE_NITRITE SENSOR PROTEIN NARQ"/>
    <property type="match status" value="1"/>
</dbReference>
<reference evidence="15 16" key="1">
    <citation type="submission" date="2019-05" db="EMBL/GenBank/DDBJ databases">
        <title>Mumia sp. nov., isolated from the intestinal contents of plateau pika (Ochotona curzoniae) in the Qinghai-Tibet plateau of China.</title>
        <authorList>
            <person name="Tian Z."/>
        </authorList>
    </citation>
    <scope>NUCLEOTIDE SEQUENCE [LARGE SCALE GENOMIC DNA]</scope>
    <source>
        <strain evidence="16">527</strain>
        <strain evidence="15">Z527</strain>
    </source>
</reference>
<dbReference type="OrthoDB" id="227596at2"/>
<name>A0A5C4MTQ0_9ACTN</name>
<dbReference type="InterPro" id="IPR050482">
    <property type="entry name" value="Sensor_HK_TwoCompSys"/>
</dbReference>
<dbReference type="InterPro" id="IPR003594">
    <property type="entry name" value="HATPase_dom"/>
</dbReference>
<feature type="domain" description="Signal transduction histidine kinase subgroup 3 dimerisation and phosphoacceptor" evidence="12">
    <location>
        <begin position="183"/>
        <end position="248"/>
    </location>
</feature>
<feature type="transmembrane region" description="Helical" evidence="10">
    <location>
        <begin position="12"/>
        <end position="33"/>
    </location>
</feature>
<comment type="catalytic activity">
    <reaction evidence="1">
        <text>ATP + protein L-histidine = ADP + protein N-phospho-L-histidine.</text>
        <dbReference type="EC" id="2.7.13.3"/>
    </reaction>
</comment>
<keyword evidence="10" id="KW-1133">Transmembrane helix</keyword>
<dbReference type="Pfam" id="PF23539">
    <property type="entry name" value="DUF7134"/>
    <property type="match status" value="1"/>
</dbReference>
<evidence type="ECO:0000259" key="11">
    <source>
        <dbReference type="Pfam" id="PF02518"/>
    </source>
</evidence>
<evidence type="ECO:0000256" key="10">
    <source>
        <dbReference type="SAM" id="Phobius"/>
    </source>
</evidence>